<dbReference type="InParanoid" id="A7AMB1"/>
<feature type="region of interest" description="Disordered" evidence="1">
    <location>
        <begin position="1037"/>
        <end position="1058"/>
    </location>
</feature>
<dbReference type="InterPro" id="IPR024751">
    <property type="entry name" value="VESA1"/>
</dbReference>
<dbReference type="EMBL" id="AAXT01000001">
    <property type="protein sequence ID" value="EDO07695.1"/>
    <property type="molecule type" value="Genomic_DNA"/>
</dbReference>
<dbReference type="eggNOG" id="ENOG502SYXA">
    <property type="taxonomic scope" value="Eukaryota"/>
</dbReference>
<proteinExistence type="predicted"/>
<feature type="transmembrane region" description="Helical" evidence="2">
    <location>
        <begin position="1311"/>
        <end position="1334"/>
    </location>
</feature>
<evidence type="ECO:0000256" key="2">
    <source>
        <dbReference type="SAM" id="Phobius"/>
    </source>
</evidence>
<gene>
    <name evidence="3" type="ORF">BBOV_III001280</name>
</gene>
<name>A7AMB1_BABBO</name>
<dbReference type="VEuPathDB" id="PiroplasmaDB:BBOV_III001280"/>
<reference evidence="3 4" key="1">
    <citation type="journal article" date="2007" name="PLoS Pathog.">
        <title>Genome sequence of Babesia bovis and comparative analysis of apicomplexan hemoprotozoa.</title>
        <authorList>
            <person name="Brayton K.A."/>
            <person name="Lau A.O.T."/>
            <person name="Herndon D.R."/>
            <person name="Hannick L."/>
            <person name="Kappmeyer L.S."/>
            <person name="Berens S.J."/>
            <person name="Bidwell S.L."/>
            <person name="Brown W.C."/>
            <person name="Crabtree J."/>
            <person name="Fadrosh D."/>
            <person name="Feldblum T."/>
            <person name="Forberger H.A."/>
            <person name="Haas B.J."/>
            <person name="Howell J.M."/>
            <person name="Khouri H."/>
            <person name="Koo H."/>
            <person name="Mann D.J."/>
            <person name="Norimine J."/>
            <person name="Paulsen I.T."/>
            <person name="Radune D."/>
            <person name="Ren Q."/>
            <person name="Smith R.K. Jr."/>
            <person name="Suarez C.E."/>
            <person name="White O."/>
            <person name="Wortman J.R."/>
            <person name="Knowles D.P. Jr."/>
            <person name="McElwain T.F."/>
            <person name="Nene V.M."/>
        </authorList>
    </citation>
    <scope>NUCLEOTIDE SEQUENCE [LARGE SCALE GENOMIC DNA]</scope>
    <source>
        <strain evidence="3">T2Bo</strain>
    </source>
</reference>
<dbReference type="Pfam" id="PF12785">
    <property type="entry name" value="VESA1_N"/>
    <property type="match status" value="1"/>
</dbReference>
<evidence type="ECO:0000313" key="4">
    <source>
        <dbReference type="Proteomes" id="UP000002173"/>
    </source>
</evidence>
<accession>A7AMB1</accession>
<keyword evidence="2" id="KW-0812">Transmembrane</keyword>
<keyword evidence="4" id="KW-1185">Reference proteome</keyword>
<protein>
    <submittedName>
        <fullName evidence="3">Variant erythrocyte surface antigen-1, alpha subunit</fullName>
    </submittedName>
</protein>
<comment type="caution">
    <text evidence="3">The sequence shown here is derived from an EMBL/GenBank/DDBJ whole genome shotgun (WGS) entry which is preliminary data.</text>
</comment>
<evidence type="ECO:0000313" key="3">
    <source>
        <dbReference type="EMBL" id="EDO07695.1"/>
    </source>
</evidence>
<organism evidence="3 4">
    <name type="scientific">Babesia bovis</name>
    <dbReference type="NCBI Taxonomy" id="5865"/>
    <lineage>
        <taxon>Eukaryota</taxon>
        <taxon>Sar</taxon>
        <taxon>Alveolata</taxon>
        <taxon>Apicomplexa</taxon>
        <taxon>Aconoidasida</taxon>
        <taxon>Piroplasmida</taxon>
        <taxon>Babesiidae</taxon>
        <taxon>Babesia</taxon>
    </lineage>
</organism>
<dbReference type="Proteomes" id="UP000002173">
    <property type="component" value="Chromosome 3"/>
</dbReference>
<keyword evidence="2" id="KW-0472">Membrane</keyword>
<sequence length="1385" mass="150940">MEKGRLRRNRVIWINGVVGAAGAVPGCGGGQCQAGTHGKPCDGGDGVCKCTSVVSCTGVLPVLYKYGFGYGDVSKLHPAGECICGLAAAVTDLLQSVELEYNGKYLVLDTSWCPIGYQGEAKDKGASQEEVTNRLNGLFSLVQGLGGTAVVRTYIDQLAQVLSALVGWSRIVQCEKGSGCGGNPHGKGKCEYLKDLTPNDMSCGKCGCLKVGPDNHHLGRGCTKCDGDKCGNTGSGGGCQCKCKDGTCTRAGDAVDNCKCDRRCCCTIDTYRSAYRGRYSSESYVEGTITAYRECMWNSSTNTPTRHQCARILLGSVCLIWSGLTYMYWTGKWAKGSPRWNNHILDGSGLDDGTLSQWLQALGFPKGMLNNSGPKNRLDKVIWDGLRDMLFLGFLEPSGLSGDDVKDENGNTARSPFGMNYAGFVHTAHRDSFNTDQATVFPNGTSSSTTDTNLHKCGALYKLYILSCAYFTGLQNKAAPKADNRTPRTIREILYWLSALPYSQAYPKILKHGKDRLTEVLKKPGETESGTDNDQKQLAFHQTGRTAPITVDEFNLFAHFQAVTQYCPLVLIGIHGGLGKGTNNTKEPAIHSLYANSHFSFTYPEVKIQAYNQVVHYIRALFYQLYFLRKQCAVKVALGGKWRECRYGHGVVSKGVISWMCLGCDPMEHDRNYRVENMKKGLDGVVNKLKALEGKDKGAVDGVMELRKGLEAAKSLLDAIGQVVVQLGNAQERLDTGKSDLDGVMKALKKVFSEVNNGSDLKDVLQKVLGEKLCEKVGALEKAGGLKDAKAKATEALKAAKEAVEKQNGTDVDPCKNLVSAAIHGLHKALVLLKEGVKKQIEDRTDQLLKAKKNLSHVFAVGVSVDEEYTTLLNAINQLISLCTSPKCPGCKDHAKKCGQPSNPTVCQTCLQPTTTGVPSPLQAFLEDRLPGFSCDVVRDIEDPDKYPPAASHLGHCNGSGQCCPLPMGFRNQFYSGSIGDMTGSRLYGILYFFSNENMMQSCVYRLVRVTSALSATTPQVLGDVFGFFRGGVGNKEEGKNQSGQQKNCDHTGDPSGSYDENKDKYFCGWCASGLREEVKKIEWIPNGNSTPGGHYMDKVGKALIGIKGEKNDGSGALKSSAATANTSLSRLTENCQYLSPLTGELYTAVSATFGGTYLSWVLYLSDALHSGLESLASEFKQIECRGCKGQCDPNKCKKGSHGTNGGGQCGCQSIVSCTGVLPVLYRHGFSYGNPFNLEGYHQRDGKTDGQYDIEDKKKERTKQCHQFLDSLSAVIDKNKQDTSKVASQNHPLTELLKQVGKLQHDIRLPWIFVLTIAWLVAVLYLAFGAIWPLDWTHMRSHWLRGGAHQWQSMWYKVMTGRKGRVVLEGVENFGQCLVVLLVMF</sequence>
<keyword evidence="2" id="KW-1133">Transmembrane helix</keyword>
<evidence type="ECO:0000256" key="1">
    <source>
        <dbReference type="SAM" id="MobiDB-lite"/>
    </source>
</evidence>